<dbReference type="Proteomes" id="UP001328107">
    <property type="component" value="Unassembled WGS sequence"/>
</dbReference>
<dbReference type="EMBL" id="BTRK01000004">
    <property type="protein sequence ID" value="GMR50818.1"/>
    <property type="molecule type" value="Genomic_DNA"/>
</dbReference>
<organism evidence="1 2">
    <name type="scientific">Pristionchus mayeri</name>
    <dbReference type="NCBI Taxonomy" id="1317129"/>
    <lineage>
        <taxon>Eukaryota</taxon>
        <taxon>Metazoa</taxon>
        <taxon>Ecdysozoa</taxon>
        <taxon>Nematoda</taxon>
        <taxon>Chromadorea</taxon>
        <taxon>Rhabditida</taxon>
        <taxon>Rhabditina</taxon>
        <taxon>Diplogasteromorpha</taxon>
        <taxon>Diplogasteroidea</taxon>
        <taxon>Neodiplogasteridae</taxon>
        <taxon>Pristionchus</taxon>
    </lineage>
</organism>
<reference evidence="2" key="1">
    <citation type="submission" date="2022-10" db="EMBL/GenBank/DDBJ databases">
        <title>Genome assembly of Pristionchus species.</title>
        <authorList>
            <person name="Yoshida K."/>
            <person name="Sommer R.J."/>
        </authorList>
    </citation>
    <scope>NUCLEOTIDE SEQUENCE [LARGE SCALE GENOMIC DNA]</scope>
    <source>
        <strain evidence="2">RS5460</strain>
    </source>
</reference>
<comment type="caution">
    <text evidence="1">The sequence shown here is derived from an EMBL/GenBank/DDBJ whole genome shotgun (WGS) entry which is preliminary data.</text>
</comment>
<proteinExistence type="predicted"/>
<dbReference type="AlphaFoldDB" id="A0AAN5I3N3"/>
<keyword evidence="2" id="KW-1185">Reference proteome</keyword>
<evidence type="ECO:0000313" key="1">
    <source>
        <dbReference type="EMBL" id="GMR50818.1"/>
    </source>
</evidence>
<name>A0AAN5I3N3_9BILA</name>
<accession>A0AAN5I3N3</accession>
<feature type="non-terminal residue" evidence="1">
    <location>
        <position position="125"/>
    </location>
</feature>
<protein>
    <submittedName>
        <fullName evidence="1">Uncharacterized protein</fullName>
    </submittedName>
</protein>
<gene>
    <name evidence="1" type="ORF">PMAYCL1PPCAC_21013</name>
</gene>
<evidence type="ECO:0000313" key="2">
    <source>
        <dbReference type="Proteomes" id="UP001328107"/>
    </source>
</evidence>
<feature type="non-terminal residue" evidence="1">
    <location>
        <position position="1"/>
    </location>
</feature>
<sequence>LSGYKELVGMSFVCGCKRGRGKDLVLVPVNAGPSHVGGDYGVRKHNIGPSWQHEALVIHANDHNILRCIGRFERRAEMVLDEERFSLCIEEECLPSVIGVRSSGRLILRSDRPEGNTLSEICFEE</sequence>